<dbReference type="Proteomes" id="UP000291485">
    <property type="component" value="Unassembled WGS sequence"/>
</dbReference>
<dbReference type="InterPro" id="IPR018490">
    <property type="entry name" value="cNMP-bd_dom_sf"/>
</dbReference>
<dbReference type="Gene3D" id="2.60.120.10">
    <property type="entry name" value="Jelly Rolls"/>
    <property type="match status" value="1"/>
</dbReference>
<organism evidence="1 2">
    <name type="scientific">Pedobacter frigidisoli</name>
    <dbReference type="NCBI Taxonomy" id="2530455"/>
    <lineage>
        <taxon>Bacteria</taxon>
        <taxon>Pseudomonadati</taxon>
        <taxon>Bacteroidota</taxon>
        <taxon>Sphingobacteriia</taxon>
        <taxon>Sphingobacteriales</taxon>
        <taxon>Sphingobacteriaceae</taxon>
        <taxon>Pedobacter</taxon>
    </lineage>
</organism>
<sequence>MISDLYYQAIVDRIDSFCEISPAFYIALRPLLKVYKFPNSEYILRKGRSAKFAWFVIEGYLREVTNSNPSNPAHTTWFWYPGDFVLAYPVFFNQKEAISDIEVLPNTILLEISYEDFLTLRLSNPRVNKLEEELKFYYDKARIDHHEDLFNLSGKQKYQKFHNAHPALFNVVKHKDITSFLAMKDFSFRRYYSLLP</sequence>
<evidence type="ECO:0000313" key="2">
    <source>
        <dbReference type="Proteomes" id="UP000291485"/>
    </source>
</evidence>
<dbReference type="OrthoDB" id="762736at2"/>
<dbReference type="AlphaFoldDB" id="A0A4R0NW02"/>
<dbReference type="RefSeq" id="WP_131560443.1">
    <property type="nucleotide sequence ID" value="NZ_SJSN01000012.1"/>
</dbReference>
<dbReference type="SUPFAM" id="SSF51206">
    <property type="entry name" value="cAMP-binding domain-like"/>
    <property type="match status" value="1"/>
</dbReference>
<reference evidence="1 2" key="1">
    <citation type="submission" date="2019-02" db="EMBL/GenBank/DDBJ databases">
        <title>Pedobacter sp. RP-3-11 sp. nov., isolated from Arctic soil.</title>
        <authorList>
            <person name="Dahal R.H."/>
        </authorList>
    </citation>
    <scope>NUCLEOTIDE SEQUENCE [LARGE SCALE GENOMIC DNA]</scope>
    <source>
        <strain evidence="1 2">RP-3-11</strain>
    </source>
</reference>
<keyword evidence="2" id="KW-1185">Reference proteome</keyword>
<proteinExistence type="predicted"/>
<protein>
    <submittedName>
        <fullName evidence="1">Crp/Fnr family transcriptional regulator</fullName>
    </submittedName>
</protein>
<evidence type="ECO:0000313" key="1">
    <source>
        <dbReference type="EMBL" id="TCD05861.1"/>
    </source>
</evidence>
<name>A0A4R0NW02_9SPHI</name>
<gene>
    <name evidence="1" type="ORF">EZ449_15465</name>
</gene>
<dbReference type="InterPro" id="IPR014710">
    <property type="entry name" value="RmlC-like_jellyroll"/>
</dbReference>
<dbReference type="EMBL" id="SJSN01000012">
    <property type="protein sequence ID" value="TCD05861.1"/>
    <property type="molecule type" value="Genomic_DNA"/>
</dbReference>
<accession>A0A4R0NW02</accession>
<comment type="caution">
    <text evidence="1">The sequence shown here is derived from an EMBL/GenBank/DDBJ whole genome shotgun (WGS) entry which is preliminary data.</text>
</comment>